<dbReference type="InterPro" id="IPR029044">
    <property type="entry name" value="Nucleotide-diphossugar_trans"/>
</dbReference>
<dbReference type="Proteomes" id="UP000191257">
    <property type="component" value="Plasmid unnamed5"/>
</dbReference>
<keyword evidence="1" id="KW-0614">Plasmid</keyword>
<dbReference type="AlphaFoldDB" id="A0A1V0GYJ9"/>
<protein>
    <recommendedName>
        <fullName evidence="3">Glycosyltransferase family 2 protein</fullName>
    </recommendedName>
</protein>
<dbReference type="EMBL" id="CP020445">
    <property type="protein sequence ID" value="ARC38944.1"/>
    <property type="molecule type" value="Genomic_DNA"/>
</dbReference>
<sequence length="718" mass="77012">MSPADGAFFAAPPEDAVLTPDLAIILPGGRTLLALSQLGSALPRRGFCGDAPWRATCWPAQDGRAGLALVETPLVGTGRLRGPGGDERQIATPRAVDVAPGPLAEFVRRSSLNSRKVFEFLTEALAGSATGETRGSDHEFAAAFLSMASEAGGFVEILACPDTGGLFAQGWAMALAPGPHRLARLNGTLELCNANAAVFPRDDIPPPGTGFCLFSLDWRGSDLETLDCLFYEQDGILKRLEVVRGAVLRLRGEAATDHVRHMLPRLDCDADAAGVFRRICRPRYQGTDTLSSTLLPVAAAFDAVFEAPLGGLLAMGWLLDPLRRVERVIIKSTTGLYAPLHDRWNPLPRADLNDGFAADPRFARLLDPADTMHGFIAFAPGGPRKGDEEFYLELILDDGSCLFRPLKITRLEGRELLPHILPAIPLHDPALDQIIEDALAPFLARLPPRQRKSRAPQRPIPLSTQAGEIAAIVPLGKLDHLQPMMALLAGTPEADRLDLVIVMARAAAAGVPTRLKDLFAFYGLRGRLLLVPDQTDFCARVEAGLAHAEGSRVLLWQPSALPATPGWLDLLEDELAGLGAPGLISPTLVYEDGSILYGGEGATEENSTPMLGYPLGWMIRGAPRPMPAGAAQLALIDRQAMAAAGGFSGQLYSDAMVHRDLARRLHDQGFGTWASRSVDFWALEDLPGPTDAIVRLLERVDSSLTGKMAFTVSGDRLG</sequence>
<proteinExistence type="predicted"/>
<dbReference type="RefSeq" id="WP_080623211.1">
    <property type="nucleotide sequence ID" value="NZ_CP020445.2"/>
</dbReference>
<evidence type="ECO:0000313" key="2">
    <source>
        <dbReference type="Proteomes" id="UP000191257"/>
    </source>
</evidence>
<dbReference type="KEGG" id="pye:A6J80_21830"/>
<evidence type="ECO:0008006" key="3">
    <source>
        <dbReference type="Google" id="ProtNLM"/>
    </source>
</evidence>
<geneLocation type="plasmid" evidence="1 2">
    <name>unnamed5</name>
</geneLocation>
<gene>
    <name evidence="1" type="ORF">A6J80_21830</name>
</gene>
<dbReference type="eggNOG" id="COG0616">
    <property type="taxonomic scope" value="Bacteria"/>
</dbReference>
<dbReference type="eggNOG" id="COG1216">
    <property type="taxonomic scope" value="Bacteria"/>
</dbReference>
<accession>A0A1V0GYJ9</accession>
<reference evidence="1" key="1">
    <citation type="submission" date="2017-12" db="EMBL/GenBank/DDBJ databases">
        <title>FDA dAtabase for Regulatory Grade micrObial Sequences (FDA-ARGOS): Supporting development and validation of Infectious Disease Dx tests.</title>
        <authorList>
            <person name="Campos J."/>
            <person name="Goldberg B."/>
            <person name="Tallon L."/>
            <person name="Sadzewicz L."/>
            <person name="Sengamalay N."/>
            <person name="Ott S."/>
            <person name="Godinez A."/>
            <person name="Nagaraj S."/>
            <person name="Vyas G."/>
            <person name="Aluvathingal J."/>
            <person name="Nadendla S."/>
            <person name="Geyer C."/>
            <person name="Nandy P."/>
            <person name="Hobson J."/>
            <person name="Sichtig H."/>
        </authorList>
    </citation>
    <scope>NUCLEOTIDE SEQUENCE</scope>
    <source>
        <strain evidence="1">FDAARGOS_252</strain>
        <plasmid evidence="1">unnamed5</plasmid>
    </source>
</reference>
<keyword evidence="2" id="KW-1185">Reference proteome</keyword>
<evidence type="ECO:0000313" key="1">
    <source>
        <dbReference type="EMBL" id="ARC38944.1"/>
    </source>
</evidence>
<organism evidence="1 2">
    <name type="scientific">Paracoccus yeei</name>
    <dbReference type="NCBI Taxonomy" id="147645"/>
    <lineage>
        <taxon>Bacteria</taxon>
        <taxon>Pseudomonadati</taxon>
        <taxon>Pseudomonadota</taxon>
        <taxon>Alphaproteobacteria</taxon>
        <taxon>Rhodobacterales</taxon>
        <taxon>Paracoccaceae</taxon>
        <taxon>Paracoccus</taxon>
    </lineage>
</organism>
<dbReference type="SUPFAM" id="SSF53448">
    <property type="entry name" value="Nucleotide-diphospho-sugar transferases"/>
    <property type="match status" value="1"/>
</dbReference>
<name>A0A1V0GYJ9_9RHOB</name>